<feature type="region of interest" description="Disordered" evidence="1">
    <location>
        <begin position="1"/>
        <end position="46"/>
    </location>
</feature>
<organism evidence="2 3">
    <name type="scientific">Flavobacterium aquidurense</name>
    <dbReference type="NCBI Taxonomy" id="362413"/>
    <lineage>
        <taxon>Bacteria</taxon>
        <taxon>Pseudomonadati</taxon>
        <taxon>Bacteroidota</taxon>
        <taxon>Flavobacteriia</taxon>
        <taxon>Flavobacteriales</taxon>
        <taxon>Flavobacteriaceae</taxon>
        <taxon>Flavobacterium</taxon>
    </lineage>
</organism>
<evidence type="ECO:0000313" key="2">
    <source>
        <dbReference type="EMBL" id="KQB42668.1"/>
    </source>
</evidence>
<feature type="compositionally biased region" description="Basic and acidic residues" evidence="1">
    <location>
        <begin position="12"/>
        <end position="23"/>
    </location>
</feature>
<reference evidence="2 3" key="1">
    <citation type="submission" date="2014-09" db="EMBL/GenBank/DDBJ databases">
        <title>Genome sequence of Flavobacterium aquidurense RC62.</title>
        <authorList>
            <person name="Kim J.F."/>
            <person name="Kwak M.-J."/>
        </authorList>
    </citation>
    <scope>NUCLEOTIDE SEQUENCE [LARGE SCALE GENOMIC DNA]</scope>
    <source>
        <strain evidence="2 3">RC62</strain>
    </source>
</reference>
<dbReference type="AlphaFoldDB" id="A0A0N8VNP1"/>
<dbReference type="Proteomes" id="UP000050443">
    <property type="component" value="Unassembled WGS sequence"/>
</dbReference>
<proteinExistence type="predicted"/>
<evidence type="ECO:0000256" key="1">
    <source>
        <dbReference type="SAM" id="MobiDB-lite"/>
    </source>
</evidence>
<dbReference type="STRING" id="362413.RC62_3675"/>
<gene>
    <name evidence="2" type="ORF">RC62_3675</name>
</gene>
<dbReference type="PATRIC" id="fig|362413.3.peg.3600"/>
<accession>A0A0N8VNP1</accession>
<evidence type="ECO:0000313" key="3">
    <source>
        <dbReference type="Proteomes" id="UP000050443"/>
    </source>
</evidence>
<dbReference type="RefSeq" id="WP_157472335.1">
    <property type="nucleotide sequence ID" value="NZ_JRLF01000006.1"/>
</dbReference>
<dbReference type="EMBL" id="JRLF01000006">
    <property type="protein sequence ID" value="KQB42668.1"/>
    <property type="molecule type" value="Genomic_DNA"/>
</dbReference>
<name>A0A0N8VNP1_9FLAO</name>
<comment type="caution">
    <text evidence="2">The sequence shown here is derived from an EMBL/GenBank/DDBJ whole genome shotgun (WGS) entry which is preliminary data.</text>
</comment>
<sequence length="46" mass="5176">MDTRKSNPTVGKKHDDQDKKADGSRNVTHKSVHNSEKTGNRKDAKK</sequence>
<feature type="compositionally biased region" description="Basic and acidic residues" evidence="1">
    <location>
        <begin position="33"/>
        <end position="46"/>
    </location>
</feature>
<protein>
    <submittedName>
        <fullName evidence="2">Uncharacterized protein</fullName>
    </submittedName>
</protein>